<keyword evidence="1" id="KW-0732">Signal</keyword>
<evidence type="ECO:0000256" key="1">
    <source>
        <dbReference type="SAM" id="SignalP"/>
    </source>
</evidence>
<comment type="caution">
    <text evidence="3">The sequence shown here is derived from an EMBL/GenBank/DDBJ whole genome shotgun (WGS) entry which is preliminary data.</text>
</comment>
<dbReference type="InterPro" id="IPR035986">
    <property type="entry name" value="PKD_dom_sf"/>
</dbReference>
<dbReference type="Gene3D" id="2.120.10.30">
    <property type="entry name" value="TolB, C-terminal domain"/>
    <property type="match status" value="1"/>
</dbReference>
<dbReference type="InterPro" id="IPR000601">
    <property type="entry name" value="PKD_dom"/>
</dbReference>
<dbReference type="InterPro" id="IPR011042">
    <property type="entry name" value="6-blade_b-propeller_TolB-like"/>
</dbReference>
<proteinExistence type="predicted"/>
<evidence type="ECO:0000313" key="4">
    <source>
        <dbReference type="Proteomes" id="UP001501747"/>
    </source>
</evidence>
<accession>A0ABP7RDK2</accession>
<dbReference type="Pfam" id="PF18911">
    <property type="entry name" value="PKD_4"/>
    <property type="match status" value="1"/>
</dbReference>
<organism evidence="3 4">
    <name type="scientific">Allokutzneria multivorans</name>
    <dbReference type="NCBI Taxonomy" id="1142134"/>
    <lineage>
        <taxon>Bacteria</taxon>
        <taxon>Bacillati</taxon>
        <taxon>Actinomycetota</taxon>
        <taxon>Actinomycetes</taxon>
        <taxon>Pseudonocardiales</taxon>
        <taxon>Pseudonocardiaceae</taxon>
        <taxon>Allokutzneria</taxon>
    </lineage>
</organism>
<dbReference type="RefSeq" id="WP_344871993.1">
    <property type="nucleotide sequence ID" value="NZ_BAABAL010000005.1"/>
</dbReference>
<sequence length="935" mass="100611">MRKRKGLAAAVAVACSLAVVAPPTASAAPALPSGYSLVDLPSGHAGRDLSDFVFLPDGGYVTSSKRGELVSFSATGESRRLGTLPTASTSTYSDRVALAVPPDFTAKPRLYVSRPISEFVVRVSEVPLVNGQSLGQERTITETLPSYKPTPWSDLAVGDDGTLWLTTSRKALNDPAAPQDLTSRLMRFTPDGKGLPGNPFHVPENPTAQRSLVYTDLGGMDGDRNYIALGLSMVVAGSRGVHHIVPGQHTSTPLLRNGSGGGVAFYGGLTYSMAQWGRTFIADDDKLLTTLVRAPGGTSEQPVQFASGLGRIVALESATSNGDLVLADEISGKLRRLVHGPRNTEPVAQVRTTTDPVTRTVTVDASGTRDDHDPLSALRFRWDLGTGRDIDGAVATHTYSSGDKVDALLTVTDSSGATGGARFVIKPDAAEPKVTLTQVPERDTFALDERIPLAANGNGLPVQWTRQINSCRWRDCRNNTPSPVTDLVYDRQGITEQLVFTATVTDAHGRVAKSASFTAKPKLSTITVAPSAPALTHFGTAVASRSQRGIVGAQTTATTAATGFDKGWTFERWSNGSTERQISLQFTEADQVLTSQYRSAIDNHHPGVRDLLGEPVGAEQARHEDFNYDSDHIRFRVYERGRLYWSASTGVHVLRGALLSYYVRSGDYDLSIGVPSGEEYQAPDGSGVYQRFRVRYSDQTTTLRAPLNGAIFAVRGTIDKAWARSGYETGQLGHPLGNTVSCAVGNCFYQVFSKDAWITPEHGGHWIKGAILATWRSLGAQGGQLQAPSTDELSTPDGVGRFNHFDGFGNEDSIYWTPRTGAHGVSGAIRSVWSKTGWEVGSLGYPVTSELSAPDGLGRFNHFEKGGSVYWTPGTGAHPVYGAIKDRWKALGWERSYLGYPTSEEFDIPGGRRSNFQGGYITWTAATGEVRDFRN</sequence>
<feature type="chain" id="PRO_5045274470" evidence="1">
    <location>
        <begin position="28"/>
        <end position="935"/>
    </location>
</feature>
<keyword evidence="4" id="KW-1185">Reference proteome</keyword>
<evidence type="ECO:0000259" key="2">
    <source>
        <dbReference type="PROSITE" id="PS50093"/>
    </source>
</evidence>
<dbReference type="InterPro" id="IPR013207">
    <property type="entry name" value="LGFP"/>
</dbReference>
<dbReference type="SUPFAM" id="SSF49299">
    <property type="entry name" value="PKD domain"/>
    <property type="match status" value="1"/>
</dbReference>
<evidence type="ECO:0000313" key="3">
    <source>
        <dbReference type="EMBL" id="GAA3995949.1"/>
    </source>
</evidence>
<feature type="signal peptide" evidence="1">
    <location>
        <begin position="1"/>
        <end position="27"/>
    </location>
</feature>
<dbReference type="Pfam" id="PF07995">
    <property type="entry name" value="GSDH"/>
    <property type="match status" value="1"/>
</dbReference>
<reference evidence="4" key="1">
    <citation type="journal article" date="2019" name="Int. J. Syst. Evol. Microbiol.">
        <title>The Global Catalogue of Microorganisms (GCM) 10K type strain sequencing project: providing services to taxonomists for standard genome sequencing and annotation.</title>
        <authorList>
            <consortium name="The Broad Institute Genomics Platform"/>
            <consortium name="The Broad Institute Genome Sequencing Center for Infectious Disease"/>
            <person name="Wu L."/>
            <person name="Ma J."/>
        </authorList>
    </citation>
    <scope>NUCLEOTIDE SEQUENCE [LARGE SCALE GENOMIC DNA]</scope>
    <source>
        <strain evidence="4">JCM 17342</strain>
    </source>
</reference>
<dbReference type="EMBL" id="BAABAL010000005">
    <property type="protein sequence ID" value="GAA3995949.1"/>
    <property type="molecule type" value="Genomic_DNA"/>
</dbReference>
<dbReference type="PROSITE" id="PS50093">
    <property type="entry name" value="PKD"/>
    <property type="match status" value="1"/>
</dbReference>
<dbReference type="Gene3D" id="2.60.40.10">
    <property type="entry name" value="Immunoglobulins"/>
    <property type="match status" value="1"/>
</dbReference>
<dbReference type="Proteomes" id="UP001501747">
    <property type="component" value="Unassembled WGS sequence"/>
</dbReference>
<dbReference type="Pfam" id="PF08310">
    <property type="entry name" value="LGFP"/>
    <property type="match status" value="6"/>
</dbReference>
<dbReference type="InterPro" id="IPR012938">
    <property type="entry name" value="Glc/Sorbosone_DH"/>
</dbReference>
<dbReference type="InterPro" id="IPR013783">
    <property type="entry name" value="Ig-like_fold"/>
</dbReference>
<name>A0ABP7RDK2_9PSEU</name>
<feature type="domain" description="PKD" evidence="2">
    <location>
        <begin position="373"/>
        <end position="418"/>
    </location>
</feature>
<protein>
    <submittedName>
        <fullName evidence="3">PQQ-dependent sugar dehydrogenase</fullName>
    </submittedName>
</protein>
<gene>
    <name evidence="3" type="ORF">GCM10022247_14850</name>
</gene>